<gene>
    <name evidence="1" type="ORF">G4D63_08755</name>
</gene>
<dbReference type="AlphaFoldDB" id="A0A6M0Q6B5"/>
<dbReference type="Gene3D" id="3.30.1380.20">
    <property type="entry name" value="Trafficking protein particle complex subunit 3"/>
    <property type="match status" value="1"/>
</dbReference>
<evidence type="ECO:0000313" key="2">
    <source>
        <dbReference type="Proteomes" id="UP000481043"/>
    </source>
</evidence>
<comment type="caution">
    <text evidence="1">The sequence shown here is derived from an EMBL/GenBank/DDBJ whole genome shotgun (WGS) entry which is preliminary data.</text>
</comment>
<organism evidence="1 2">
    <name type="scientific">Bacillus mesophilus</name>
    <dbReference type="NCBI Taxonomy" id="1808955"/>
    <lineage>
        <taxon>Bacteria</taxon>
        <taxon>Bacillati</taxon>
        <taxon>Bacillota</taxon>
        <taxon>Bacilli</taxon>
        <taxon>Bacillales</taxon>
        <taxon>Bacillaceae</taxon>
        <taxon>Bacillus</taxon>
    </lineage>
</organism>
<dbReference type="RefSeq" id="WP_163179258.1">
    <property type="nucleotide sequence ID" value="NZ_JAAIWM010000002.1"/>
</dbReference>
<proteinExistence type="predicted"/>
<evidence type="ECO:0000313" key="1">
    <source>
        <dbReference type="EMBL" id="NEY71834.1"/>
    </source>
</evidence>
<dbReference type="Proteomes" id="UP000481043">
    <property type="component" value="Unassembled WGS sequence"/>
</dbReference>
<dbReference type="Pfam" id="PF10702">
    <property type="entry name" value="DUF2507"/>
    <property type="match status" value="1"/>
</dbReference>
<dbReference type="InterPro" id="IPR019642">
    <property type="entry name" value="DUF2507"/>
</dbReference>
<accession>A0A6M0Q6B5</accession>
<protein>
    <submittedName>
        <fullName evidence="1">YslB family protein</fullName>
    </submittedName>
</protein>
<dbReference type="EMBL" id="JAAIWM010000002">
    <property type="protein sequence ID" value="NEY71834.1"/>
    <property type="molecule type" value="Genomic_DNA"/>
</dbReference>
<sequence>MKQSSVKDQLSQFEHLHTSGIAYELIREILIPDLLGQELPSILYWSGKNIARKYPLSTIEEIIQFFKDAGWGELSILEQKSSEIQFELSGDFITARNQSRKGVSYQLEAGFIAQQIEFIQQMLTEAFEEQKKRHNKVLFTARWDKKDPLI</sequence>
<name>A0A6M0Q6B5_9BACI</name>
<keyword evidence="2" id="KW-1185">Reference proteome</keyword>
<reference evidence="1 2" key="1">
    <citation type="submission" date="2020-02" db="EMBL/GenBank/DDBJ databases">
        <title>Bacillus aquiflavi sp. nov., isolated from yellow water of strong flavor Chinese baijiu in Yibin region of China.</title>
        <authorList>
            <person name="Xie J."/>
        </authorList>
    </citation>
    <scope>NUCLEOTIDE SEQUENCE [LARGE SCALE GENOMIC DNA]</scope>
    <source>
        <strain evidence="1 2">SA4</strain>
    </source>
</reference>
<dbReference type="InterPro" id="IPR024096">
    <property type="entry name" value="NO_sig/Golgi_transp_ligand-bd"/>
</dbReference>
<dbReference type="SUPFAM" id="SSF111126">
    <property type="entry name" value="Ligand-binding domain in the NO signalling and Golgi transport"/>
    <property type="match status" value="1"/>
</dbReference>